<dbReference type="Proteomes" id="UP000273828">
    <property type="component" value="Unassembled WGS sequence"/>
</dbReference>
<accession>A0A3N6LP36</accession>
<dbReference type="Pfam" id="PF23933">
    <property type="entry name" value="DUF7269"/>
    <property type="match status" value="1"/>
</dbReference>
<keyword evidence="5" id="KW-1185">Reference proteome</keyword>
<organism evidence="4 5">
    <name type="scientific">Natrarchaeobius halalkaliphilus</name>
    <dbReference type="NCBI Taxonomy" id="1679091"/>
    <lineage>
        <taxon>Archaea</taxon>
        <taxon>Methanobacteriati</taxon>
        <taxon>Methanobacteriota</taxon>
        <taxon>Stenosarchaea group</taxon>
        <taxon>Halobacteria</taxon>
        <taxon>Halobacteriales</taxon>
        <taxon>Natrialbaceae</taxon>
        <taxon>Natrarchaeobius</taxon>
    </lineage>
</organism>
<evidence type="ECO:0000313" key="4">
    <source>
        <dbReference type="EMBL" id="RQG91183.1"/>
    </source>
</evidence>
<protein>
    <submittedName>
        <fullName evidence="4">DUF58 domain-containing protein</fullName>
    </submittedName>
</protein>
<dbReference type="OrthoDB" id="31512at2157"/>
<gene>
    <name evidence="4" type="ORF">EA462_04110</name>
</gene>
<evidence type="ECO:0000313" key="5">
    <source>
        <dbReference type="Proteomes" id="UP000273828"/>
    </source>
</evidence>
<dbReference type="Pfam" id="PF01882">
    <property type="entry name" value="DUF58"/>
    <property type="match status" value="1"/>
</dbReference>
<dbReference type="EMBL" id="REFY01000002">
    <property type="protein sequence ID" value="RQG91183.1"/>
    <property type="molecule type" value="Genomic_DNA"/>
</dbReference>
<evidence type="ECO:0000259" key="3">
    <source>
        <dbReference type="Pfam" id="PF01882"/>
    </source>
</evidence>
<feature type="transmembrane region" description="Helical" evidence="2">
    <location>
        <begin position="12"/>
        <end position="31"/>
    </location>
</feature>
<feature type="domain" description="DUF58" evidence="3">
    <location>
        <begin position="429"/>
        <end position="552"/>
    </location>
</feature>
<dbReference type="RefSeq" id="WP_124177300.1">
    <property type="nucleotide sequence ID" value="NZ_REFY01000002.1"/>
</dbReference>
<dbReference type="Gene3D" id="2.60.40.10">
    <property type="entry name" value="Immunoglobulins"/>
    <property type="match status" value="1"/>
</dbReference>
<keyword evidence="2" id="KW-1133">Transmembrane helix</keyword>
<keyword evidence="2" id="KW-0472">Membrane</keyword>
<dbReference type="PANTHER" id="PTHR33608:SF6">
    <property type="entry name" value="BLL2464 PROTEIN"/>
    <property type="match status" value="1"/>
</dbReference>
<comment type="caution">
    <text evidence="4">The sequence shown here is derived from an EMBL/GenBank/DDBJ whole genome shotgun (WGS) entry which is preliminary data.</text>
</comment>
<dbReference type="PANTHER" id="PTHR33608">
    <property type="entry name" value="BLL2464 PROTEIN"/>
    <property type="match status" value="1"/>
</dbReference>
<feature type="transmembrane region" description="Helical" evidence="2">
    <location>
        <begin position="245"/>
        <end position="275"/>
    </location>
</feature>
<reference evidence="4 5" key="1">
    <citation type="submission" date="2018-10" db="EMBL/GenBank/DDBJ databases">
        <title>Natrarchaeobius chitinivorans gen. nov., sp. nov., and Natrarchaeobius haloalkaliphilus sp. nov., alkaliphilic, chitin-utilizing haloarchaea from hypersaline alkaline lakes.</title>
        <authorList>
            <person name="Sorokin D.Y."/>
            <person name="Elcheninov A.G."/>
            <person name="Kostrikina N.A."/>
            <person name="Bale N.J."/>
            <person name="Sinninghe Damste J.S."/>
            <person name="Khijniak T.V."/>
            <person name="Kublanov I.V."/>
            <person name="Toshchakov S.V."/>
        </authorList>
    </citation>
    <scope>NUCLEOTIDE SEQUENCE [LARGE SCALE GENOMIC DNA]</scope>
    <source>
        <strain evidence="4 5">AArcht-Sl</strain>
    </source>
</reference>
<feature type="compositionally biased region" description="Basic and acidic residues" evidence="1">
    <location>
        <begin position="62"/>
        <end position="76"/>
    </location>
</feature>
<proteinExistence type="predicted"/>
<dbReference type="AlphaFoldDB" id="A0A3N6LP36"/>
<evidence type="ECO:0000256" key="1">
    <source>
        <dbReference type="SAM" id="MobiDB-lite"/>
    </source>
</evidence>
<name>A0A3N6LP36_9EURY</name>
<dbReference type="InterPro" id="IPR013783">
    <property type="entry name" value="Ig-like_fold"/>
</dbReference>
<dbReference type="InterPro" id="IPR002881">
    <property type="entry name" value="DUF58"/>
</dbReference>
<sequence length="671" mass="71443">MTESDLDSGIRPVPILVAVASFVTAIAILTGTGTLTVTQAVVSLVGFASLCGALVSLSRRRDARTCQRTPDPERPHPTPVPGDSLTDAIEEFTATRSHGTFVARRTVGGLRQAAIAVISRFGGASEAEARAAVDDGSWTTDPIAAAFLSEELDRPSRSVREHVVDRVRGDDPYHLAIRRTGAEIASIGYTGLDERNVPETARLHGHERSSSDDTVDVRTTERRLADGEADGIPARATGHWTGIGVVALAAIGIGAVAEASAVVLAGVVGIGYAGFALTARPPTPTLEIERTVSDDAPEPEDEVDVTVSITNVGERPLLDLRVVDGVPAALSVTDGSARLATALRPGERATLEYTVTAACGTHEFDPALVVTRDPSRSAEKAFYVGASTTLVCEPLLRPIESPVPLQAASTTFSGRLTTATGGSGTEFHSVRDYRRNDPLNRIDWNRHARTGELATIEFHQERAARVVVLVDAREAAYLASSTGSTHAVSRATDAASRIAGTLLESGDTVGLAAIGPTSRPVDGADDSGDADVCWIPPSSGNRHRIRLREALATHPQFSPVPPEREARWITQLRALRRRLAAETQIVFLTPLCDRGSVVIARRLASHGHALTVVSPNPTAERTTGQQLSRVARRIRQFDLERAGISVTDWNEAESIDELFARRAAATRGGRR</sequence>
<feature type="transmembrane region" description="Helical" evidence="2">
    <location>
        <begin position="37"/>
        <end position="58"/>
    </location>
</feature>
<keyword evidence="2" id="KW-0812">Transmembrane</keyword>
<feature type="region of interest" description="Disordered" evidence="1">
    <location>
        <begin position="62"/>
        <end position="83"/>
    </location>
</feature>
<dbReference type="InterPro" id="IPR055693">
    <property type="entry name" value="DUF7269"/>
</dbReference>
<evidence type="ECO:0000256" key="2">
    <source>
        <dbReference type="SAM" id="Phobius"/>
    </source>
</evidence>